<protein>
    <recommendedName>
        <fullName evidence="6">Late embryogenesis abundant protein LEA-2 subgroup domain-containing protein</fullName>
    </recommendedName>
</protein>
<keyword evidence="8" id="KW-1185">Reference proteome</keyword>
<comment type="subcellular location">
    <subcellularLocation>
        <location evidence="1">Membrane</location>
        <topology evidence="1">Single-pass membrane protein</topology>
    </subcellularLocation>
</comment>
<evidence type="ECO:0000256" key="2">
    <source>
        <dbReference type="ARBA" id="ARBA00022692"/>
    </source>
</evidence>
<sequence length="295" mass="32850">MLLIYLVENGVEAGFGISSRQGKNHCRKQKLMVRMEKLSSVVGGRAKGHILQQLASPSMQKLVVLLVEHNILHLLILYKTTTFTYDLNTTTPDPLKMANSAAPPPAAPSPASKLVRIIVVVILALIVLFGLAVLITWLIIKPKQLVYRIDSASVHNFNLKNNHLNATFDLLIKAHNPNGRMSVYYDPIEVSVAYDGQTIAFNTLEPFHQPRRNVTRLDATLVARDAALSGALSRDLRVQKKAGNIGMDVRIKARIRFKVGIFKLKHHTLRISCSPVKVQMSSLKNFETASCDLDW</sequence>
<dbReference type="EMBL" id="JAAWWB010000017">
    <property type="protein sequence ID" value="KAG6761970.1"/>
    <property type="molecule type" value="Genomic_DNA"/>
</dbReference>
<dbReference type="OrthoDB" id="669838at2759"/>
<gene>
    <name evidence="7" type="ORF">POTOM_032449</name>
</gene>
<dbReference type="PANTHER" id="PTHR31234">
    <property type="entry name" value="LATE EMBRYOGENESIS ABUNDANT (LEA) HYDROXYPROLINE-RICH GLYCOPROTEIN FAMILY"/>
    <property type="match status" value="1"/>
</dbReference>
<name>A0A8X7Z4G6_POPTO</name>
<proteinExistence type="predicted"/>
<reference evidence="7" key="1">
    <citation type="journal article" date="2020" name="bioRxiv">
        <title>Hybrid origin of Populus tomentosa Carr. identified through genome sequencing and phylogenomic analysis.</title>
        <authorList>
            <person name="An X."/>
            <person name="Gao K."/>
            <person name="Chen Z."/>
            <person name="Li J."/>
            <person name="Yang X."/>
            <person name="Yang X."/>
            <person name="Zhou J."/>
            <person name="Guo T."/>
            <person name="Zhao T."/>
            <person name="Huang S."/>
            <person name="Miao D."/>
            <person name="Khan W.U."/>
            <person name="Rao P."/>
            <person name="Ye M."/>
            <person name="Lei B."/>
            <person name="Liao W."/>
            <person name="Wang J."/>
            <person name="Ji L."/>
            <person name="Li Y."/>
            <person name="Guo B."/>
            <person name="Mustafa N.S."/>
            <person name="Li S."/>
            <person name="Yun Q."/>
            <person name="Keller S.R."/>
            <person name="Mao J."/>
            <person name="Zhang R."/>
            <person name="Strauss S.H."/>
        </authorList>
    </citation>
    <scope>NUCLEOTIDE SEQUENCE</scope>
    <source>
        <strain evidence="7">GM15</strain>
        <tissue evidence="7">Leaf</tissue>
    </source>
</reference>
<dbReference type="AlphaFoldDB" id="A0A8X7Z4G6"/>
<evidence type="ECO:0000313" key="7">
    <source>
        <dbReference type="EMBL" id="KAG6761970.1"/>
    </source>
</evidence>
<keyword evidence="2 5" id="KW-0812">Transmembrane</keyword>
<dbReference type="InterPro" id="IPR044839">
    <property type="entry name" value="NDR1-like"/>
</dbReference>
<evidence type="ECO:0000256" key="1">
    <source>
        <dbReference type="ARBA" id="ARBA00004167"/>
    </source>
</evidence>
<feature type="transmembrane region" description="Helical" evidence="5">
    <location>
        <begin position="114"/>
        <end position="140"/>
    </location>
</feature>
<evidence type="ECO:0000256" key="5">
    <source>
        <dbReference type="SAM" id="Phobius"/>
    </source>
</evidence>
<evidence type="ECO:0000256" key="4">
    <source>
        <dbReference type="ARBA" id="ARBA00023136"/>
    </source>
</evidence>
<organism evidence="7 8">
    <name type="scientific">Populus tomentosa</name>
    <name type="common">Chinese white poplar</name>
    <dbReference type="NCBI Taxonomy" id="118781"/>
    <lineage>
        <taxon>Eukaryota</taxon>
        <taxon>Viridiplantae</taxon>
        <taxon>Streptophyta</taxon>
        <taxon>Embryophyta</taxon>
        <taxon>Tracheophyta</taxon>
        <taxon>Spermatophyta</taxon>
        <taxon>Magnoliopsida</taxon>
        <taxon>eudicotyledons</taxon>
        <taxon>Gunneridae</taxon>
        <taxon>Pentapetalae</taxon>
        <taxon>rosids</taxon>
        <taxon>fabids</taxon>
        <taxon>Malpighiales</taxon>
        <taxon>Salicaceae</taxon>
        <taxon>Saliceae</taxon>
        <taxon>Populus</taxon>
    </lineage>
</organism>
<keyword evidence="4 5" id="KW-0472">Membrane</keyword>
<dbReference type="Pfam" id="PF03168">
    <property type="entry name" value="LEA_2"/>
    <property type="match status" value="1"/>
</dbReference>
<evidence type="ECO:0000256" key="3">
    <source>
        <dbReference type="ARBA" id="ARBA00022989"/>
    </source>
</evidence>
<dbReference type="InterPro" id="IPR004864">
    <property type="entry name" value="LEA_2"/>
</dbReference>
<feature type="domain" description="Late embryogenesis abundant protein LEA-2 subgroup" evidence="6">
    <location>
        <begin position="173"/>
        <end position="273"/>
    </location>
</feature>
<keyword evidence="3 5" id="KW-1133">Transmembrane helix</keyword>
<comment type="caution">
    <text evidence="7">The sequence shown here is derived from an EMBL/GenBank/DDBJ whole genome shotgun (WGS) entry which is preliminary data.</text>
</comment>
<dbReference type="Proteomes" id="UP000886885">
    <property type="component" value="Chromosome 9A"/>
</dbReference>
<dbReference type="PANTHER" id="PTHR31234:SF39">
    <property type="entry name" value="HARPIN-INDUCED PROTEIN 1 CONTAINING PROTEIN, EXPRESSED"/>
    <property type="match status" value="1"/>
</dbReference>
<dbReference type="GO" id="GO:0005886">
    <property type="term" value="C:plasma membrane"/>
    <property type="evidence" value="ECO:0007669"/>
    <property type="project" value="TreeGrafter"/>
</dbReference>
<dbReference type="GO" id="GO:0098542">
    <property type="term" value="P:defense response to other organism"/>
    <property type="evidence" value="ECO:0007669"/>
    <property type="project" value="InterPro"/>
</dbReference>
<accession>A0A8X7Z4G6</accession>
<evidence type="ECO:0000259" key="6">
    <source>
        <dbReference type="Pfam" id="PF03168"/>
    </source>
</evidence>
<evidence type="ECO:0000313" key="8">
    <source>
        <dbReference type="Proteomes" id="UP000886885"/>
    </source>
</evidence>